<dbReference type="Pfam" id="PF16344">
    <property type="entry name" value="FecR_C"/>
    <property type="match status" value="1"/>
</dbReference>
<dbReference type="InterPro" id="IPR006860">
    <property type="entry name" value="FecR"/>
</dbReference>
<gene>
    <name evidence="4" type="ORF">GCM10011386_14450</name>
</gene>
<protein>
    <submittedName>
        <fullName evidence="4">Anti-sigma factor</fullName>
    </submittedName>
</protein>
<feature type="transmembrane region" description="Helical" evidence="1">
    <location>
        <begin position="83"/>
        <end position="101"/>
    </location>
</feature>
<dbReference type="InterPro" id="IPR032508">
    <property type="entry name" value="FecR_C"/>
</dbReference>
<keyword evidence="1" id="KW-1133">Transmembrane helix</keyword>
<dbReference type="InterPro" id="IPR012373">
    <property type="entry name" value="Ferrdict_sens_TM"/>
</dbReference>
<evidence type="ECO:0000259" key="3">
    <source>
        <dbReference type="Pfam" id="PF16344"/>
    </source>
</evidence>
<feature type="domain" description="Protein FecR C-terminal" evidence="3">
    <location>
        <begin position="263"/>
        <end position="328"/>
    </location>
</feature>
<comment type="caution">
    <text evidence="4">The sequence shown here is derived from an EMBL/GenBank/DDBJ whole genome shotgun (WGS) entry which is preliminary data.</text>
</comment>
<keyword evidence="1" id="KW-0812">Transmembrane</keyword>
<dbReference type="PANTHER" id="PTHR30273">
    <property type="entry name" value="PERIPLASMIC SIGNAL SENSOR AND SIGMA FACTOR ACTIVATOR FECR-RELATED"/>
    <property type="match status" value="1"/>
</dbReference>
<evidence type="ECO:0000313" key="5">
    <source>
        <dbReference type="Proteomes" id="UP000597338"/>
    </source>
</evidence>
<dbReference type="RefSeq" id="WP_188749020.1">
    <property type="nucleotide sequence ID" value="NZ_BMIK01000003.1"/>
</dbReference>
<sequence length="330" mass="37365">MDKHTFKQLMEGYLRGDLSTEDKELLQRWYDSFGESEIGVPGMEDDRAVQRLHDELDARIRQVIEHPSVGITRYHRRMSWKQIAAAAILIVTLGGAIWWTAGWQQTAGEAMAVQQLAFREVKTGIRQVKKLVLPDGSMIHVNANSAIRIPERMEDDKREVLLDEGEAYFEVAQEPKRPFVVRMADLQVEVLGTAFNVKSYHALEDITVAVTDGKVRVRDTTRILRDLAANEGLVYHKLLGEVRSTGVAYANANGWISGVVPLEKAGFDELALALYNLYGVRLKSKDPRTVHHHYNLSLRADRPLEETMGVICGIHKTTYRRTGNEITLYP</sequence>
<organism evidence="4 5">
    <name type="scientific">Parapedobacter defluvii</name>
    <dbReference type="NCBI Taxonomy" id="2045106"/>
    <lineage>
        <taxon>Bacteria</taxon>
        <taxon>Pseudomonadati</taxon>
        <taxon>Bacteroidota</taxon>
        <taxon>Sphingobacteriia</taxon>
        <taxon>Sphingobacteriales</taxon>
        <taxon>Sphingobacteriaceae</taxon>
        <taxon>Parapedobacter</taxon>
    </lineage>
</organism>
<evidence type="ECO:0000313" key="4">
    <source>
        <dbReference type="EMBL" id="GGC23615.1"/>
    </source>
</evidence>
<evidence type="ECO:0000256" key="1">
    <source>
        <dbReference type="SAM" id="Phobius"/>
    </source>
</evidence>
<dbReference type="Gene3D" id="2.60.120.1440">
    <property type="match status" value="1"/>
</dbReference>
<evidence type="ECO:0000259" key="2">
    <source>
        <dbReference type="Pfam" id="PF04773"/>
    </source>
</evidence>
<dbReference type="Proteomes" id="UP000597338">
    <property type="component" value="Unassembled WGS sequence"/>
</dbReference>
<keyword evidence="5" id="KW-1185">Reference proteome</keyword>
<feature type="domain" description="FecR protein" evidence="2">
    <location>
        <begin position="120"/>
        <end position="216"/>
    </location>
</feature>
<dbReference type="Pfam" id="PF04773">
    <property type="entry name" value="FecR"/>
    <property type="match status" value="1"/>
</dbReference>
<name>A0ABQ1LHS5_9SPHI</name>
<dbReference type="EMBL" id="BMIK01000003">
    <property type="protein sequence ID" value="GGC23615.1"/>
    <property type="molecule type" value="Genomic_DNA"/>
</dbReference>
<proteinExistence type="predicted"/>
<keyword evidence="1" id="KW-0472">Membrane</keyword>
<reference evidence="5" key="1">
    <citation type="journal article" date="2019" name="Int. J. Syst. Evol. Microbiol.">
        <title>The Global Catalogue of Microorganisms (GCM) 10K type strain sequencing project: providing services to taxonomists for standard genome sequencing and annotation.</title>
        <authorList>
            <consortium name="The Broad Institute Genomics Platform"/>
            <consortium name="The Broad Institute Genome Sequencing Center for Infectious Disease"/>
            <person name="Wu L."/>
            <person name="Ma J."/>
        </authorList>
    </citation>
    <scope>NUCLEOTIDE SEQUENCE [LARGE SCALE GENOMIC DNA]</scope>
    <source>
        <strain evidence="5">CGMCC 1.15342</strain>
    </source>
</reference>
<accession>A0ABQ1LHS5</accession>
<dbReference type="PANTHER" id="PTHR30273:SF2">
    <property type="entry name" value="PROTEIN FECR"/>
    <property type="match status" value="1"/>
</dbReference>
<dbReference type="PIRSF" id="PIRSF018266">
    <property type="entry name" value="FecR"/>
    <property type="match status" value="1"/>
</dbReference>
<dbReference type="Gene3D" id="3.55.50.30">
    <property type="match status" value="1"/>
</dbReference>